<name>A0ABP8AF53_9MICO</name>
<dbReference type="Proteomes" id="UP001500213">
    <property type="component" value="Unassembled WGS sequence"/>
</dbReference>
<comment type="caution">
    <text evidence="1">The sequence shown here is derived from an EMBL/GenBank/DDBJ whole genome shotgun (WGS) entry which is preliminary data.</text>
</comment>
<protein>
    <submittedName>
        <fullName evidence="1">Isoaspartyl peptidase/L-asparaginase family protein</fullName>
    </submittedName>
</protein>
<sequence length="309" mass="32030">MSRDLQLKLISSTSSTGYCLVLHAGAGGRVEELSLEDQKNYSEGLEAAYRAGETVLENRGTALDAVCASVASLEDNPLFNAGRGAALTATGRAELDAAVMTGDGQAGAIAASRHARNPIHAARKVMEETKHVLLVSPTEELVTGWGLETVEPDYFITEARQRQLRNVRDRLLAGSRHGTVGAVAVDKAGRIAAATSTGGMVNQSDGRVGDTPIIGAGTYARNGLAGVSCTGEGEAFIKGAVAHDVTSRMRYLHAALPAAVAATIDTELTAHDGSGGLIAADAHGNLVIAHNSPAMFAAYRDGEKIITLT</sequence>
<dbReference type="PANTHER" id="PTHR10188:SF6">
    <property type="entry name" value="N(4)-(BETA-N-ACETYLGLUCOSAMINYL)-L-ASPARAGINASE"/>
    <property type="match status" value="1"/>
</dbReference>
<dbReference type="SUPFAM" id="SSF56235">
    <property type="entry name" value="N-terminal nucleophile aminohydrolases (Ntn hydrolases)"/>
    <property type="match status" value="1"/>
</dbReference>
<keyword evidence="2" id="KW-1185">Reference proteome</keyword>
<reference evidence="2" key="1">
    <citation type="journal article" date="2019" name="Int. J. Syst. Evol. Microbiol.">
        <title>The Global Catalogue of Microorganisms (GCM) 10K type strain sequencing project: providing services to taxonomists for standard genome sequencing and annotation.</title>
        <authorList>
            <consortium name="The Broad Institute Genomics Platform"/>
            <consortium name="The Broad Institute Genome Sequencing Center for Infectious Disease"/>
            <person name="Wu L."/>
            <person name="Ma J."/>
        </authorList>
    </citation>
    <scope>NUCLEOTIDE SEQUENCE [LARGE SCALE GENOMIC DNA]</scope>
    <source>
        <strain evidence="2">JCM 17593</strain>
    </source>
</reference>
<dbReference type="InterPro" id="IPR000246">
    <property type="entry name" value="Peptidase_T2"/>
</dbReference>
<organism evidence="1 2">
    <name type="scientific">Gryllotalpicola kribbensis</name>
    <dbReference type="NCBI Taxonomy" id="993084"/>
    <lineage>
        <taxon>Bacteria</taxon>
        <taxon>Bacillati</taxon>
        <taxon>Actinomycetota</taxon>
        <taxon>Actinomycetes</taxon>
        <taxon>Micrococcales</taxon>
        <taxon>Microbacteriaceae</taxon>
        <taxon>Gryllotalpicola</taxon>
    </lineage>
</organism>
<evidence type="ECO:0000313" key="2">
    <source>
        <dbReference type="Proteomes" id="UP001500213"/>
    </source>
</evidence>
<accession>A0ABP8AF53</accession>
<evidence type="ECO:0000313" key="1">
    <source>
        <dbReference type="EMBL" id="GAA4182893.1"/>
    </source>
</evidence>
<dbReference type="EMBL" id="BAABBX010000001">
    <property type="protein sequence ID" value="GAA4182893.1"/>
    <property type="molecule type" value="Genomic_DNA"/>
</dbReference>
<dbReference type="Gene3D" id="3.60.20.30">
    <property type="entry name" value="(Glycosyl)asparaginase"/>
    <property type="match status" value="1"/>
</dbReference>
<gene>
    <name evidence="1" type="ORF">GCM10022288_01470</name>
</gene>
<dbReference type="Pfam" id="PF01112">
    <property type="entry name" value="Asparaginase_2"/>
    <property type="match status" value="1"/>
</dbReference>
<dbReference type="PANTHER" id="PTHR10188">
    <property type="entry name" value="L-ASPARAGINASE"/>
    <property type="match status" value="1"/>
</dbReference>
<dbReference type="InterPro" id="IPR029055">
    <property type="entry name" value="Ntn_hydrolases_N"/>
</dbReference>
<proteinExistence type="predicted"/>
<dbReference type="CDD" id="cd04701">
    <property type="entry name" value="Asparaginase_2"/>
    <property type="match status" value="1"/>
</dbReference>
<dbReference type="RefSeq" id="WP_344772763.1">
    <property type="nucleotide sequence ID" value="NZ_BAABBX010000001.1"/>
</dbReference>